<organism evidence="1 2">
    <name type="scientific">Smallanthus sonchifolius</name>
    <dbReference type="NCBI Taxonomy" id="185202"/>
    <lineage>
        <taxon>Eukaryota</taxon>
        <taxon>Viridiplantae</taxon>
        <taxon>Streptophyta</taxon>
        <taxon>Embryophyta</taxon>
        <taxon>Tracheophyta</taxon>
        <taxon>Spermatophyta</taxon>
        <taxon>Magnoliopsida</taxon>
        <taxon>eudicotyledons</taxon>
        <taxon>Gunneridae</taxon>
        <taxon>Pentapetalae</taxon>
        <taxon>asterids</taxon>
        <taxon>campanulids</taxon>
        <taxon>Asterales</taxon>
        <taxon>Asteraceae</taxon>
        <taxon>Asteroideae</taxon>
        <taxon>Heliantheae alliance</taxon>
        <taxon>Millerieae</taxon>
        <taxon>Smallanthus</taxon>
    </lineage>
</organism>
<evidence type="ECO:0000313" key="1">
    <source>
        <dbReference type="EMBL" id="KAI3798221.1"/>
    </source>
</evidence>
<proteinExistence type="predicted"/>
<reference evidence="2" key="1">
    <citation type="journal article" date="2022" name="Mol. Ecol. Resour.">
        <title>The genomes of chicory, endive, great burdock and yacon provide insights into Asteraceae palaeo-polyploidization history and plant inulin production.</title>
        <authorList>
            <person name="Fan W."/>
            <person name="Wang S."/>
            <person name="Wang H."/>
            <person name="Wang A."/>
            <person name="Jiang F."/>
            <person name="Liu H."/>
            <person name="Zhao H."/>
            <person name="Xu D."/>
            <person name="Zhang Y."/>
        </authorList>
    </citation>
    <scope>NUCLEOTIDE SEQUENCE [LARGE SCALE GENOMIC DNA]</scope>
    <source>
        <strain evidence="2">cv. Yunnan</strain>
    </source>
</reference>
<reference evidence="1 2" key="2">
    <citation type="journal article" date="2022" name="Mol. Ecol. Resour.">
        <title>The genomes of chicory, endive, great burdock and yacon provide insights into Asteraceae paleo-polyploidization history and plant inulin production.</title>
        <authorList>
            <person name="Fan W."/>
            <person name="Wang S."/>
            <person name="Wang H."/>
            <person name="Wang A."/>
            <person name="Jiang F."/>
            <person name="Liu H."/>
            <person name="Zhao H."/>
            <person name="Xu D."/>
            <person name="Zhang Y."/>
        </authorList>
    </citation>
    <scope>NUCLEOTIDE SEQUENCE [LARGE SCALE GENOMIC DNA]</scope>
    <source>
        <strain evidence="2">cv. Yunnan</strain>
        <tissue evidence="1">Leaves</tissue>
    </source>
</reference>
<dbReference type="Proteomes" id="UP001056120">
    <property type="component" value="Linkage Group LG11"/>
</dbReference>
<gene>
    <name evidence="1" type="ORF">L1987_33492</name>
</gene>
<sequence>MRTATVMVDPSLVFENPRFRTAYIALQAWNRPSIGSDLLDISNNMLSGKFPYVVLKLPELKFLDLRFNEFEGKVPRLSSGEYWEHVRYFE</sequence>
<name>A0ACB9HSM1_9ASTR</name>
<accession>A0ACB9HSM1</accession>
<dbReference type="EMBL" id="CM042028">
    <property type="protein sequence ID" value="KAI3798221.1"/>
    <property type="molecule type" value="Genomic_DNA"/>
</dbReference>
<comment type="caution">
    <text evidence="1">The sequence shown here is derived from an EMBL/GenBank/DDBJ whole genome shotgun (WGS) entry which is preliminary data.</text>
</comment>
<keyword evidence="2" id="KW-1185">Reference proteome</keyword>
<evidence type="ECO:0000313" key="2">
    <source>
        <dbReference type="Proteomes" id="UP001056120"/>
    </source>
</evidence>
<protein>
    <submittedName>
        <fullName evidence="1">Uncharacterized protein</fullName>
    </submittedName>
</protein>